<gene>
    <name evidence="1" type="ORF">AXK61_06995</name>
</gene>
<dbReference type="EMBL" id="LSRE01000044">
    <property type="protein sequence ID" value="KXO91293.1"/>
    <property type="molecule type" value="Genomic_DNA"/>
</dbReference>
<protein>
    <submittedName>
        <fullName evidence="1">Uncharacterized protein</fullName>
    </submittedName>
</protein>
<reference evidence="1 2" key="1">
    <citation type="submission" date="2016-02" db="EMBL/GenBank/DDBJ databases">
        <authorList>
            <person name="Teng J.L."/>
            <person name="Tang Y."/>
            <person name="Huang Y."/>
            <person name="Guo F."/>
            <person name="Wei W."/>
            <person name="Chen J.H."/>
            <person name="Wong S.Y."/>
            <person name="Lau S.K."/>
            <person name="Woo P.C."/>
        </authorList>
    </citation>
    <scope>NUCLEOTIDE SEQUENCE [LARGE SCALE GENOMIC DNA]</scope>
    <source>
        <strain evidence="1 2">JCM 13375</strain>
    </source>
</reference>
<name>A0A137YZI9_9ACTN</name>
<comment type="caution">
    <text evidence="1">The sequence shown here is derived from an EMBL/GenBank/DDBJ whole genome shotgun (WGS) entry which is preliminary data.</text>
</comment>
<proteinExistence type="predicted"/>
<sequence length="263" mass="29101">MMSAVAQLPYREPTVSNIDEYDAEHGGGAIPDPLLTAQRYTRFYLLGAGDFVFSLGKLLSLEQPMVMSPAVLARSAAEYSSRCVYVSDPTDSPEMRISKAMNLCRDGFNDHGVGKPDADPELIELAKGFNDWSSQRSLPKAPLPNYTNLIHQLSPEMGRREYQRLSGVAHANAITLSGAVISAQLESDHNVDQSWRNALFASHCGVLAAMSVCLLRDGDLTQVSSCFSAFKHYELKYNQFVWDRDVERGITPDWPRPTVPADD</sequence>
<dbReference type="Proteomes" id="UP000070409">
    <property type="component" value="Unassembled WGS sequence"/>
</dbReference>
<evidence type="ECO:0000313" key="1">
    <source>
        <dbReference type="EMBL" id="KXO91293.1"/>
    </source>
</evidence>
<keyword evidence="2" id="KW-1185">Reference proteome</keyword>
<accession>A0A137YZI9</accession>
<organism evidence="1 2">
    <name type="scientific">Tsukamurella pseudospumae</name>
    <dbReference type="NCBI Taxonomy" id="239498"/>
    <lineage>
        <taxon>Bacteria</taxon>
        <taxon>Bacillati</taxon>
        <taxon>Actinomycetota</taxon>
        <taxon>Actinomycetes</taxon>
        <taxon>Mycobacteriales</taxon>
        <taxon>Tsukamurellaceae</taxon>
        <taxon>Tsukamurella</taxon>
    </lineage>
</organism>
<evidence type="ECO:0000313" key="2">
    <source>
        <dbReference type="Proteomes" id="UP000070409"/>
    </source>
</evidence>